<gene>
    <name evidence="3" type="ORF">Pfl04_35590</name>
</gene>
<keyword evidence="1" id="KW-0560">Oxidoreductase</keyword>
<dbReference type="InterPro" id="IPR016161">
    <property type="entry name" value="Ald_DH/histidinol_DH"/>
</dbReference>
<dbReference type="RefSeq" id="WP_168078275.1">
    <property type="nucleotide sequence ID" value="NZ_BAAAQJ010000007.1"/>
</dbReference>
<organism evidence="3 4">
    <name type="scientific">Planosporangium flavigriseum</name>
    <dbReference type="NCBI Taxonomy" id="373681"/>
    <lineage>
        <taxon>Bacteria</taxon>
        <taxon>Bacillati</taxon>
        <taxon>Actinomycetota</taxon>
        <taxon>Actinomycetes</taxon>
        <taxon>Micromonosporales</taxon>
        <taxon>Micromonosporaceae</taxon>
        <taxon>Planosporangium</taxon>
    </lineage>
</organism>
<evidence type="ECO:0000313" key="3">
    <source>
        <dbReference type="EMBL" id="GIG75155.1"/>
    </source>
</evidence>
<dbReference type="SUPFAM" id="SSF53720">
    <property type="entry name" value="ALDH-like"/>
    <property type="match status" value="1"/>
</dbReference>
<dbReference type="InterPro" id="IPR016163">
    <property type="entry name" value="Ald_DH_C"/>
</dbReference>
<dbReference type="InterPro" id="IPR016162">
    <property type="entry name" value="Ald_DH_N"/>
</dbReference>
<accession>A0A8J3LQV4</accession>
<evidence type="ECO:0000259" key="2">
    <source>
        <dbReference type="Pfam" id="PF00171"/>
    </source>
</evidence>
<evidence type="ECO:0000313" key="4">
    <source>
        <dbReference type="Proteomes" id="UP000653674"/>
    </source>
</evidence>
<dbReference type="Gene3D" id="3.40.309.10">
    <property type="entry name" value="Aldehyde Dehydrogenase, Chain A, domain 2"/>
    <property type="match status" value="1"/>
</dbReference>
<comment type="caution">
    <text evidence="3">The sequence shown here is derived from an EMBL/GenBank/DDBJ whole genome shotgun (WGS) entry which is preliminary data.</text>
</comment>
<evidence type="ECO:0000256" key="1">
    <source>
        <dbReference type="ARBA" id="ARBA00023002"/>
    </source>
</evidence>
<name>A0A8J3LQV4_9ACTN</name>
<reference evidence="3" key="1">
    <citation type="submission" date="2021-01" db="EMBL/GenBank/DDBJ databases">
        <title>Whole genome shotgun sequence of Planosporangium flavigriseum NBRC 105377.</title>
        <authorList>
            <person name="Komaki H."/>
            <person name="Tamura T."/>
        </authorList>
    </citation>
    <scope>NUCLEOTIDE SEQUENCE</scope>
    <source>
        <strain evidence="3">NBRC 105377</strain>
    </source>
</reference>
<keyword evidence="4" id="KW-1185">Reference proteome</keyword>
<dbReference type="InterPro" id="IPR015590">
    <property type="entry name" value="Aldehyde_DH_dom"/>
</dbReference>
<dbReference type="GO" id="GO:0016620">
    <property type="term" value="F:oxidoreductase activity, acting on the aldehyde or oxo group of donors, NAD or NADP as acceptor"/>
    <property type="evidence" value="ECO:0007669"/>
    <property type="project" value="InterPro"/>
</dbReference>
<dbReference type="Gene3D" id="3.40.605.10">
    <property type="entry name" value="Aldehyde Dehydrogenase, Chain A, domain 1"/>
    <property type="match status" value="1"/>
</dbReference>
<proteinExistence type="predicted"/>
<feature type="domain" description="Aldehyde dehydrogenase" evidence="2">
    <location>
        <begin position="17"/>
        <end position="275"/>
    </location>
</feature>
<dbReference type="PANTHER" id="PTHR11699">
    <property type="entry name" value="ALDEHYDE DEHYDROGENASE-RELATED"/>
    <property type="match status" value="1"/>
</dbReference>
<dbReference type="Pfam" id="PF00171">
    <property type="entry name" value="Aldedh"/>
    <property type="match status" value="1"/>
</dbReference>
<sequence>MPQPLEYLAEPAGVPRARQMLQQAQWAARAFAGYDRASVLRIAEAVADAAAAKARHYAEWAVRETGFGVVEHKVVKNEACSRGIFQTYRDTDLVTPRVDASRKLVSVPRPAGVVLALTPSTNPVATVYFKTMLALLTRNAVVISPHPMAKECCADAARMMAAAAVAAGAPEGVIQVVDEPSVPLINALMTDERTSVIVATGGTPVVRSAYSSGNPAIGVGPGNVPVLVDASADLAAAAKRIVASKAFDNSVLCTNESVLIVEESVADRLLAAMKREGALLLDSDGARRLREYMFGNGHLNTEVVGKPAAWIADRAGVRAGAKTTVLLAPFDLVVPEEPLAHEKLSPVLGVVRVPSAARGIDAARAVVRIAGAGHSAAIHSSDPATIMAYAASVPVLRVSVNVGNSTGSSGLETNLAPTMTVGTGFVGRSSLGANLEPKNLVNWTQIAYNADPREVMPSFTGIVPWAAPRGPVPPYPVASNAAGVLKAPPATLQPAASDLAGTATADELREHVRRLIVEELSHFVKN</sequence>
<dbReference type="AlphaFoldDB" id="A0A8J3LQV4"/>
<dbReference type="Proteomes" id="UP000653674">
    <property type="component" value="Unassembled WGS sequence"/>
</dbReference>
<protein>
    <submittedName>
        <fullName evidence="3">Aldehyde dehydrogenase</fullName>
    </submittedName>
</protein>
<dbReference type="EMBL" id="BONU01000027">
    <property type="protein sequence ID" value="GIG75155.1"/>
    <property type="molecule type" value="Genomic_DNA"/>
</dbReference>